<dbReference type="AlphaFoldDB" id="A0A6A6SPT0"/>
<keyword evidence="2" id="KW-1185">Reference proteome</keyword>
<dbReference type="EMBL" id="MU004553">
    <property type="protein sequence ID" value="KAF2648174.1"/>
    <property type="molecule type" value="Genomic_DNA"/>
</dbReference>
<sequence length="187" mass="21640">MSSTRTPLVDSIELLDISQDAGIHASGPSRSPGLCQYCRQLSLDFLLQQRDMPLYAENPFYISKKSEWDYSERSCQHRSSFADLRDSSHSCSWCLLQCIALLPSQKRAERNRWDDKLEKRQVRVLTANLYTPDFKYDYHESGASLINPTRAGKANIRTDSRHRNSLHRMTTCFRNAITLEVHVKRKS</sequence>
<evidence type="ECO:0000313" key="1">
    <source>
        <dbReference type="EMBL" id="KAF2648174.1"/>
    </source>
</evidence>
<organism evidence="1 2">
    <name type="scientific">Lophiostoma macrostomum CBS 122681</name>
    <dbReference type="NCBI Taxonomy" id="1314788"/>
    <lineage>
        <taxon>Eukaryota</taxon>
        <taxon>Fungi</taxon>
        <taxon>Dikarya</taxon>
        <taxon>Ascomycota</taxon>
        <taxon>Pezizomycotina</taxon>
        <taxon>Dothideomycetes</taxon>
        <taxon>Pleosporomycetidae</taxon>
        <taxon>Pleosporales</taxon>
        <taxon>Lophiostomataceae</taxon>
        <taxon>Lophiostoma</taxon>
    </lineage>
</organism>
<dbReference type="Proteomes" id="UP000799324">
    <property type="component" value="Unassembled WGS sequence"/>
</dbReference>
<accession>A0A6A6SPT0</accession>
<reference evidence="1" key="1">
    <citation type="journal article" date="2020" name="Stud. Mycol.">
        <title>101 Dothideomycetes genomes: a test case for predicting lifestyles and emergence of pathogens.</title>
        <authorList>
            <person name="Haridas S."/>
            <person name="Albert R."/>
            <person name="Binder M."/>
            <person name="Bloem J."/>
            <person name="Labutti K."/>
            <person name="Salamov A."/>
            <person name="Andreopoulos B."/>
            <person name="Baker S."/>
            <person name="Barry K."/>
            <person name="Bills G."/>
            <person name="Bluhm B."/>
            <person name="Cannon C."/>
            <person name="Castanera R."/>
            <person name="Culley D."/>
            <person name="Daum C."/>
            <person name="Ezra D."/>
            <person name="Gonzalez J."/>
            <person name="Henrissat B."/>
            <person name="Kuo A."/>
            <person name="Liang C."/>
            <person name="Lipzen A."/>
            <person name="Lutzoni F."/>
            <person name="Magnuson J."/>
            <person name="Mondo S."/>
            <person name="Nolan M."/>
            <person name="Ohm R."/>
            <person name="Pangilinan J."/>
            <person name="Park H.-J."/>
            <person name="Ramirez L."/>
            <person name="Alfaro M."/>
            <person name="Sun H."/>
            <person name="Tritt A."/>
            <person name="Yoshinaga Y."/>
            <person name="Zwiers L.-H."/>
            <person name="Turgeon B."/>
            <person name="Goodwin S."/>
            <person name="Spatafora J."/>
            <person name="Crous P."/>
            <person name="Grigoriev I."/>
        </authorList>
    </citation>
    <scope>NUCLEOTIDE SEQUENCE</scope>
    <source>
        <strain evidence="1">CBS 122681</strain>
    </source>
</reference>
<name>A0A6A6SPT0_9PLEO</name>
<gene>
    <name evidence="1" type="ORF">K491DRAFT_256314</name>
</gene>
<proteinExistence type="predicted"/>
<evidence type="ECO:0000313" key="2">
    <source>
        <dbReference type="Proteomes" id="UP000799324"/>
    </source>
</evidence>
<protein>
    <submittedName>
        <fullName evidence="1">Uncharacterized protein</fullName>
    </submittedName>
</protein>